<feature type="domain" description="F-box/LRR-repeat protein 15/At3g58940/PEG3-like LRR" evidence="1">
    <location>
        <begin position="47"/>
        <end position="140"/>
    </location>
</feature>
<keyword evidence="3" id="KW-1185">Reference proteome</keyword>
<reference evidence="3" key="1">
    <citation type="journal article" date="2024" name="IScience">
        <title>Strigolactones Initiate the Formation of Haustorium-like Structures in Castilleja.</title>
        <authorList>
            <person name="Buerger M."/>
            <person name="Peterson D."/>
            <person name="Chory J."/>
        </authorList>
    </citation>
    <scope>NUCLEOTIDE SEQUENCE [LARGE SCALE GENOMIC DNA]</scope>
</reference>
<evidence type="ECO:0000259" key="1">
    <source>
        <dbReference type="Pfam" id="PF24758"/>
    </source>
</evidence>
<dbReference type="InterPro" id="IPR055411">
    <property type="entry name" value="LRR_FXL15/At3g58940/PEG3-like"/>
</dbReference>
<sequence length="599" mass="68828">MSCLSTALQRYHHQNLSVQNFFLEMSYFESKSTHLRLENLIKTLLQNNGVKTFRLHILGQEQSPTAPYFHLPPIVFNSESLLELHLKGCLIGSISNILFKNLHTLSLTRVDICQVTLGNMISSCPLLVNFFLEMSSRAFDSESTRLFLENLINTFFQNNDVKTFGLHIRGQGQNPFHLPPIVFNSESLRQLHLKGCMIGSISNISLENLYTLSLTRVDISQVTLENILSSCHLLVSLSLLGCSGLKTIDMSNNNNKFHGLKHFAVRGLQMYGHRQENPISVKIDISTIETITIGACQFHHHNIYFPNLKSLTLEKVQLSNNSFEIFSPTYMPRLECLTLDSCYGFEEIKMVLSDSVKHMTITKPQHHKFMNAVIEAPNIVTFAYEGSYGIHSGPVSFITNSIGWESKIYLSFYYDFNKDPSAWFANMNEQLGGFSGSRISLELSRLGGFGEVHVSLSRKQRHVADPYLVDQYLDDQYQAPFYERVPAIVFCGRDYEPVEVEQLSLRGRYTHTSLAAFLYCVFRICRPRYVGHDLFSNAFTRDEKGAHKEMTLLLYVILVLEKEIREQFWPRALEDVKMERFDDGVKFRFRLKWKDHQLS</sequence>
<dbReference type="PANTHER" id="PTHR34145">
    <property type="entry name" value="OS02G0105600 PROTEIN"/>
    <property type="match status" value="1"/>
</dbReference>
<dbReference type="PANTHER" id="PTHR34145:SF28">
    <property type="entry name" value="F-BOX DOMAIN-CONTAINING PROTEIN"/>
    <property type="match status" value="1"/>
</dbReference>
<name>A0ABD3DIM3_9LAMI</name>
<gene>
    <name evidence="2" type="ORF">CASFOL_012971</name>
</gene>
<comment type="caution">
    <text evidence="2">The sequence shown here is derived from an EMBL/GenBank/DDBJ whole genome shotgun (WGS) entry which is preliminary data.</text>
</comment>
<dbReference type="EMBL" id="JAVIJP010000016">
    <property type="protein sequence ID" value="KAL3642156.1"/>
    <property type="molecule type" value="Genomic_DNA"/>
</dbReference>
<dbReference type="Gene3D" id="3.80.10.10">
    <property type="entry name" value="Ribonuclease Inhibitor"/>
    <property type="match status" value="1"/>
</dbReference>
<dbReference type="Pfam" id="PF24758">
    <property type="entry name" value="LRR_At5g56370"/>
    <property type="match status" value="2"/>
</dbReference>
<accession>A0ABD3DIM3</accession>
<dbReference type="SUPFAM" id="SSF52058">
    <property type="entry name" value="L domain-like"/>
    <property type="match status" value="1"/>
</dbReference>
<feature type="domain" description="F-box/LRR-repeat protein 15/At3g58940/PEG3-like LRR" evidence="1">
    <location>
        <begin position="172"/>
        <end position="254"/>
    </location>
</feature>
<dbReference type="AlphaFoldDB" id="A0ABD3DIM3"/>
<dbReference type="InterPro" id="IPR053772">
    <property type="entry name" value="At1g61320/At1g61330-like"/>
</dbReference>
<dbReference type="InterPro" id="IPR032675">
    <property type="entry name" value="LRR_dom_sf"/>
</dbReference>
<evidence type="ECO:0000313" key="2">
    <source>
        <dbReference type="EMBL" id="KAL3642156.1"/>
    </source>
</evidence>
<proteinExistence type="predicted"/>
<dbReference type="Proteomes" id="UP001632038">
    <property type="component" value="Unassembled WGS sequence"/>
</dbReference>
<organism evidence="2 3">
    <name type="scientific">Castilleja foliolosa</name>
    <dbReference type="NCBI Taxonomy" id="1961234"/>
    <lineage>
        <taxon>Eukaryota</taxon>
        <taxon>Viridiplantae</taxon>
        <taxon>Streptophyta</taxon>
        <taxon>Embryophyta</taxon>
        <taxon>Tracheophyta</taxon>
        <taxon>Spermatophyta</taxon>
        <taxon>Magnoliopsida</taxon>
        <taxon>eudicotyledons</taxon>
        <taxon>Gunneridae</taxon>
        <taxon>Pentapetalae</taxon>
        <taxon>asterids</taxon>
        <taxon>lamiids</taxon>
        <taxon>Lamiales</taxon>
        <taxon>Orobanchaceae</taxon>
        <taxon>Pedicularideae</taxon>
        <taxon>Castillejinae</taxon>
        <taxon>Castilleja</taxon>
    </lineage>
</organism>
<evidence type="ECO:0000313" key="3">
    <source>
        <dbReference type="Proteomes" id="UP001632038"/>
    </source>
</evidence>
<protein>
    <recommendedName>
        <fullName evidence="1">F-box/LRR-repeat protein 15/At3g58940/PEG3-like LRR domain-containing protein</fullName>
    </recommendedName>
</protein>